<name>A0AAV7S608_PLEWA</name>
<proteinExistence type="predicted"/>
<evidence type="ECO:0000256" key="1">
    <source>
        <dbReference type="SAM" id="MobiDB-lite"/>
    </source>
</evidence>
<evidence type="ECO:0000313" key="2">
    <source>
        <dbReference type="EMBL" id="KAJ1160461.1"/>
    </source>
</evidence>
<dbReference type="Proteomes" id="UP001066276">
    <property type="component" value="Chromosome 4_2"/>
</dbReference>
<accession>A0AAV7S608</accession>
<evidence type="ECO:0000313" key="3">
    <source>
        <dbReference type="Proteomes" id="UP001066276"/>
    </source>
</evidence>
<sequence>MQPASRISGSNAMQGANKGCARVRRLRLCGPSAGSPRVRVQRARPRCGAGSTLRGAQMLYGPGPGAGAPRLRLTCSGTSPLCLSVDGSIRWRRGSPLQPPTRTRQQRAAPDLSDVGRRAALSSARLGHTKSQLALRSTGRPFEE</sequence>
<feature type="region of interest" description="Disordered" evidence="1">
    <location>
        <begin position="92"/>
        <end position="144"/>
    </location>
</feature>
<organism evidence="2 3">
    <name type="scientific">Pleurodeles waltl</name>
    <name type="common">Iberian ribbed newt</name>
    <dbReference type="NCBI Taxonomy" id="8319"/>
    <lineage>
        <taxon>Eukaryota</taxon>
        <taxon>Metazoa</taxon>
        <taxon>Chordata</taxon>
        <taxon>Craniata</taxon>
        <taxon>Vertebrata</taxon>
        <taxon>Euteleostomi</taxon>
        <taxon>Amphibia</taxon>
        <taxon>Batrachia</taxon>
        <taxon>Caudata</taxon>
        <taxon>Salamandroidea</taxon>
        <taxon>Salamandridae</taxon>
        <taxon>Pleurodelinae</taxon>
        <taxon>Pleurodeles</taxon>
    </lineage>
</organism>
<keyword evidence="3" id="KW-1185">Reference proteome</keyword>
<protein>
    <submittedName>
        <fullName evidence="2">Uncharacterized protein</fullName>
    </submittedName>
</protein>
<gene>
    <name evidence="2" type="ORF">NDU88_000963</name>
</gene>
<dbReference type="EMBL" id="JANPWB010000008">
    <property type="protein sequence ID" value="KAJ1160461.1"/>
    <property type="molecule type" value="Genomic_DNA"/>
</dbReference>
<dbReference type="AlphaFoldDB" id="A0AAV7S608"/>
<reference evidence="2" key="1">
    <citation type="journal article" date="2022" name="bioRxiv">
        <title>Sequencing and chromosome-scale assembly of the giantPleurodeles waltlgenome.</title>
        <authorList>
            <person name="Brown T."/>
            <person name="Elewa A."/>
            <person name="Iarovenko S."/>
            <person name="Subramanian E."/>
            <person name="Araus A.J."/>
            <person name="Petzold A."/>
            <person name="Susuki M."/>
            <person name="Suzuki K.-i.T."/>
            <person name="Hayashi T."/>
            <person name="Toyoda A."/>
            <person name="Oliveira C."/>
            <person name="Osipova E."/>
            <person name="Leigh N.D."/>
            <person name="Simon A."/>
            <person name="Yun M.H."/>
        </authorList>
    </citation>
    <scope>NUCLEOTIDE SEQUENCE</scope>
    <source>
        <strain evidence="2">20211129_DDA</strain>
        <tissue evidence="2">Liver</tissue>
    </source>
</reference>
<comment type="caution">
    <text evidence="2">The sequence shown here is derived from an EMBL/GenBank/DDBJ whole genome shotgun (WGS) entry which is preliminary data.</text>
</comment>